<dbReference type="GO" id="GO:0016747">
    <property type="term" value="F:acyltransferase activity, transferring groups other than amino-acyl groups"/>
    <property type="evidence" value="ECO:0007669"/>
    <property type="project" value="InterPro"/>
</dbReference>
<dbReference type="SUPFAM" id="SSF55729">
    <property type="entry name" value="Acyl-CoA N-acyltransferases (Nat)"/>
    <property type="match status" value="1"/>
</dbReference>
<evidence type="ECO:0000313" key="4">
    <source>
        <dbReference type="EMBL" id="AUT64100.1"/>
    </source>
</evidence>
<evidence type="ECO:0000256" key="2">
    <source>
        <dbReference type="ARBA" id="ARBA00023315"/>
    </source>
</evidence>
<evidence type="ECO:0000313" key="5">
    <source>
        <dbReference type="Proteomes" id="UP000243502"/>
    </source>
</evidence>
<evidence type="ECO:0000259" key="3">
    <source>
        <dbReference type="PROSITE" id="PS51186"/>
    </source>
</evidence>
<dbReference type="Gene3D" id="3.40.630.30">
    <property type="match status" value="1"/>
</dbReference>
<dbReference type="CDD" id="cd04301">
    <property type="entry name" value="NAT_SF"/>
    <property type="match status" value="1"/>
</dbReference>
<reference evidence="4 5" key="1">
    <citation type="submission" date="2018-01" db="EMBL/GenBank/DDBJ databases">
        <title>Species boundaries and ecological features among Paraburkholderia terrae DSMZ17804T, P. hospita DSMZ17164T and P. caribensis DSMZ13236T.</title>
        <authorList>
            <person name="Pratama A.A."/>
        </authorList>
    </citation>
    <scope>NUCLEOTIDE SEQUENCE [LARGE SCALE GENOMIC DNA]</scope>
    <source>
        <strain evidence="4 5">DSM 17804</strain>
    </source>
</reference>
<dbReference type="PANTHER" id="PTHR43420:SF3">
    <property type="entry name" value="N-ACETYLTRANSFERASE DOMAIN-CONTAINING PROTEIN"/>
    <property type="match status" value="1"/>
</dbReference>
<dbReference type="PANTHER" id="PTHR43420">
    <property type="entry name" value="ACETYLTRANSFERASE"/>
    <property type="match status" value="1"/>
</dbReference>
<accession>A0A2I8EX80</accession>
<keyword evidence="1 4" id="KW-0808">Transferase</keyword>
<dbReference type="Proteomes" id="UP000243502">
    <property type="component" value="Chromosome 3"/>
</dbReference>
<keyword evidence="2" id="KW-0012">Acyltransferase</keyword>
<gene>
    <name evidence="4" type="ORF">C2L65_30705</name>
</gene>
<protein>
    <submittedName>
        <fullName evidence="4">GNAT family N-acetyltransferase</fullName>
    </submittedName>
</protein>
<dbReference type="OrthoDB" id="9796919at2"/>
<dbReference type="EMBL" id="CP026113">
    <property type="protein sequence ID" value="AUT64100.1"/>
    <property type="molecule type" value="Genomic_DNA"/>
</dbReference>
<dbReference type="RefSeq" id="WP_042306588.1">
    <property type="nucleotide sequence ID" value="NZ_CP026113.1"/>
</dbReference>
<dbReference type="InterPro" id="IPR016181">
    <property type="entry name" value="Acyl_CoA_acyltransferase"/>
</dbReference>
<dbReference type="KEGG" id="pter:C2L65_30705"/>
<dbReference type="Pfam" id="PF08445">
    <property type="entry name" value="FR47"/>
    <property type="match status" value="1"/>
</dbReference>
<proteinExistence type="predicted"/>
<name>A0A2I8EX80_9BURK</name>
<feature type="domain" description="N-acetyltransferase" evidence="3">
    <location>
        <begin position="108"/>
        <end position="244"/>
    </location>
</feature>
<dbReference type="AlphaFoldDB" id="A0A2I8EX80"/>
<sequence>MSSTAHRSTTANLDRPIWTALTTRQAHLGLGDALARRYHPDVAPFAALASDTPAAYEALHRLLQPNEQVALLSLEPLAGIETLQVDHVGTLHQMVAARDEVGTVDDLDVIRLGNVDAKAMLDLAQKTKPGPFATRTHEMGRYIGVRDQGRLVAMAGERMSLDGYVEISAVCVDDEWRGKGLAGRLINILRKEIAQRGETPFLHVFSHNTTAIRLYEKLGFELRREFVLNRIGHADASVNTARHI</sequence>
<dbReference type="InterPro" id="IPR050680">
    <property type="entry name" value="YpeA/RimI_acetyltransf"/>
</dbReference>
<dbReference type="InterPro" id="IPR000182">
    <property type="entry name" value="GNAT_dom"/>
</dbReference>
<organism evidence="4 5">
    <name type="scientific">Paraburkholderia terrae</name>
    <dbReference type="NCBI Taxonomy" id="311230"/>
    <lineage>
        <taxon>Bacteria</taxon>
        <taxon>Pseudomonadati</taxon>
        <taxon>Pseudomonadota</taxon>
        <taxon>Betaproteobacteria</taxon>
        <taxon>Burkholderiales</taxon>
        <taxon>Burkholderiaceae</taxon>
        <taxon>Paraburkholderia</taxon>
    </lineage>
</organism>
<dbReference type="InterPro" id="IPR013653">
    <property type="entry name" value="GCN5-like_dom"/>
</dbReference>
<dbReference type="PROSITE" id="PS51186">
    <property type="entry name" value="GNAT"/>
    <property type="match status" value="1"/>
</dbReference>
<evidence type="ECO:0000256" key="1">
    <source>
        <dbReference type="ARBA" id="ARBA00022679"/>
    </source>
</evidence>